<dbReference type="EMBL" id="JPMI01000176">
    <property type="protein sequence ID" value="KFA90792.1"/>
    <property type="molecule type" value="Genomic_DNA"/>
</dbReference>
<reference evidence="2 3" key="1">
    <citation type="submission" date="2014-07" db="EMBL/GenBank/DDBJ databases">
        <title>Draft Genome Sequence of Gephyronic Acid Producer, Cystobacter violaceus Strain Cb vi76.</title>
        <authorList>
            <person name="Stevens D.C."/>
            <person name="Young J."/>
            <person name="Carmichael R."/>
            <person name="Tan J."/>
            <person name="Taylor R.E."/>
        </authorList>
    </citation>
    <scope>NUCLEOTIDE SEQUENCE [LARGE SCALE GENOMIC DNA]</scope>
    <source>
        <strain evidence="2 3">Cb vi76</strain>
    </source>
</reference>
<dbReference type="AlphaFoldDB" id="A0A084SQQ7"/>
<evidence type="ECO:0000313" key="2">
    <source>
        <dbReference type="EMBL" id="KFA90792.1"/>
    </source>
</evidence>
<accession>A0A084SQQ7</accession>
<evidence type="ECO:0000256" key="1">
    <source>
        <dbReference type="SAM" id="MobiDB-lite"/>
    </source>
</evidence>
<name>A0A084SQQ7_9BACT</name>
<protein>
    <submittedName>
        <fullName evidence="2">Uncharacterized protein</fullName>
    </submittedName>
</protein>
<dbReference type="Proteomes" id="UP000028547">
    <property type="component" value="Unassembled WGS sequence"/>
</dbReference>
<evidence type="ECO:0000313" key="3">
    <source>
        <dbReference type="Proteomes" id="UP000028547"/>
    </source>
</evidence>
<gene>
    <name evidence="2" type="ORF">Q664_26100</name>
</gene>
<organism evidence="2 3">
    <name type="scientific">Archangium violaceum Cb vi76</name>
    <dbReference type="NCBI Taxonomy" id="1406225"/>
    <lineage>
        <taxon>Bacteria</taxon>
        <taxon>Pseudomonadati</taxon>
        <taxon>Myxococcota</taxon>
        <taxon>Myxococcia</taxon>
        <taxon>Myxococcales</taxon>
        <taxon>Cystobacterineae</taxon>
        <taxon>Archangiaceae</taxon>
        <taxon>Archangium</taxon>
    </lineage>
</organism>
<sequence length="93" mass="10292">MKKHSGIQTKGKQTASSAGAGRRGLRGRLLRWLKGATNGRSCKALLLLGVLWVGSFTLRLDMKLHWAERAVMEWVVGLSMEGRLQTGPESMRD</sequence>
<dbReference type="RefSeq" id="WP_043400987.1">
    <property type="nucleotide sequence ID" value="NZ_JPMI01000176.1"/>
</dbReference>
<comment type="caution">
    <text evidence="2">The sequence shown here is derived from an EMBL/GenBank/DDBJ whole genome shotgun (WGS) entry which is preliminary data.</text>
</comment>
<feature type="compositionally biased region" description="Polar residues" evidence="1">
    <location>
        <begin position="1"/>
        <end position="17"/>
    </location>
</feature>
<feature type="region of interest" description="Disordered" evidence="1">
    <location>
        <begin position="1"/>
        <end position="22"/>
    </location>
</feature>
<proteinExistence type="predicted"/>